<comment type="caution">
    <text evidence="4">The sequence shown here is derived from an EMBL/GenBank/DDBJ whole genome shotgun (WGS) entry which is preliminary data.</text>
</comment>
<reference evidence="4 5" key="1">
    <citation type="submission" date="2020-07" db="EMBL/GenBank/DDBJ databases">
        <title>Genomic Encyclopedia of Type Strains, Phase IV (KMG-V): Genome sequencing to study the core and pangenomes of soil and plant-associated prokaryotes.</title>
        <authorList>
            <person name="Whitman W."/>
        </authorList>
    </citation>
    <scope>NUCLEOTIDE SEQUENCE [LARGE SCALE GENOMIC DNA]</scope>
    <source>
        <strain evidence="4 5">AN3</strain>
    </source>
</reference>
<keyword evidence="5" id="KW-1185">Reference proteome</keyword>
<proteinExistence type="predicted"/>
<dbReference type="RefSeq" id="WP_182550750.1">
    <property type="nucleotide sequence ID" value="NZ_JACGXN010000006.1"/>
</dbReference>
<accession>A0A839EIE5</accession>
<dbReference type="GO" id="GO:0016787">
    <property type="term" value="F:hydrolase activity"/>
    <property type="evidence" value="ECO:0007669"/>
    <property type="project" value="UniProtKB-KW"/>
</dbReference>
<dbReference type="EMBL" id="JACGXN010000006">
    <property type="protein sequence ID" value="MBA8880093.1"/>
    <property type="molecule type" value="Genomic_DNA"/>
</dbReference>
<protein>
    <submittedName>
        <fullName evidence="4">Acetyl esterase/lipase</fullName>
    </submittedName>
</protein>
<dbReference type="AlphaFoldDB" id="A0A839EIE5"/>
<dbReference type="Proteomes" id="UP000549052">
    <property type="component" value="Unassembled WGS sequence"/>
</dbReference>
<dbReference type="InterPro" id="IPR029058">
    <property type="entry name" value="AB_hydrolase_fold"/>
</dbReference>
<organism evidence="4 5">
    <name type="scientific">Phyllobacterium myrsinacearum</name>
    <dbReference type="NCBI Taxonomy" id="28101"/>
    <lineage>
        <taxon>Bacteria</taxon>
        <taxon>Pseudomonadati</taxon>
        <taxon>Pseudomonadota</taxon>
        <taxon>Alphaproteobacteria</taxon>
        <taxon>Hyphomicrobiales</taxon>
        <taxon>Phyllobacteriaceae</taxon>
        <taxon>Phyllobacterium</taxon>
    </lineage>
</organism>
<dbReference type="InterPro" id="IPR050300">
    <property type="entry name" value="GDXG_lipolytic_enzyme"/>
</dbReference>
<dbReference type="SUPFAM" id="SSF53474">
    <property type="entry name" value="alpha/beta-Hydrolases"/>
    <property type="match status" value="1"/>
</dbReference>
<dbReference type="Pfam" id="PF20434">
    <property type="entry name" value="BD-FAE"/>
    <property type="match status" value="1"/>
</dbReference>
<sequence length="308" mass="32506">MLTRRMVLAAIGVAALPTRLLASTVDTVLPLWPATPPGGGGPTGPISENAKGAISNIAVPTMQVFQSAKPNGAAVLVAAGGGYKRIEAGKEALPAANWLTDRGFTTFVLTYRLPGEGWSEGPLAPLQDAQRALRLIRQNAKRFQIDPERIGVLGFSAGGHLLGLASTRSAFSSYNAVDLIDSLSARPAFSALIYPIITLEPPYDHTSTRRILVGKHPSPAESAQWSVQTHVRSQCPPMFLVQAKDDPISDPANTRIMADACKKAGIPVELHQLASGGHGFGMGRKGTPTGTWPDYFSAWLATAAAPRG</sequence>
<dbReference type="InterPro" id="IPR049492">
    <property type="entry name" value="BD-FAE-like_dom"/>
</dbReference>
<dbReference type="Gene3D" id="3.40.50.1820">
    <property type="entry name" value="alpha/beta hydrolase"/>
    <property type="match status" value="1"/>
</dbReference>
<keyword evidence="2" id="KW-0732">Signal</keyword>
<evidence type="ECO:0000256" key="2">
    <source>
        <dbReference type="SAM" id="SignalP"/>
    </source>
</evidence>
<feature type="signal peptide" evidence="2">
    <location>
        <begin position="1"/>
        <end position="22"/>
    </location>
</feature>
<evidence type="ECO:0000256" key="1">
    <source>
        <dbReference type="ARBA" id="ARBA00022801"/>
    </source>
</evidence>
<gene>
    <name evidence="4" type="ORF">FHW16_003812</name>
</gene>
<feature type="domain" description="BD-FAE-like" evidence="3">
    <location>
        <begin position="72"/>
        <end position="256"/>
    </location>
</feature>
<keyword evidence="1" id="KW-0378">Hydrolase</keyword>
<feature type="chain" id="PRO_5032628257" evidence="2">
    <location>
        <begin position="23"/>
        <end position="308"/>
    </location>
</feature>
<name>A0A839EIE5_9HYPH</name>
<evidence type="ECO:0000313" key="4">
    <source>
        <dbReference type="EMBL" id="MBA8880093.1"/>
    </source>
</evidence>
<dbReference type="PANTHER" id="PTHR48081:SF6">
    <property type="entry name" value="PEPTIDASE S9 PROLYL OLIGOPEPTIDASE CATALYTIC DOMAIN-CONTAINING PROTEIN"/>
    <property type="match status" value="1"/>
</dbReference>
<dbReference type="PANTHER" id="PTHR48081">
    <property type="entry name" value="AB HYDROLASE SUPERFAMILY PROTEIN C4A8.06C"/>
    <property type="match status" value="1"/>
</dbReference>
<evidence type="ECO:0000259" key="3">
    <source>
        <dbReference type="Pfam" id="PF20434"/>
    </source>
</evidence>
<evidence type="ECO:0000313" key="5">
    <source>
        <dbReference type="Proteomes" id="UP000549052"/>
    </source>
</evidence>